<comment type="caution">
    <text evidence="1">The sequence shown here is derived from an EMBL/GenBank/DDBJ whole genome shotgun (WGS) entry which is preliminary data.</text>
</comment>
<evidence type="ECO:0000313" key="2">
    <source>
        <dbReference type="Proteomes" id="UP000015454"/>
    </source>
</evidence>
<reference evidence="1" key="1">
    <citation type="submission" date="2013-05" db="EMBL/GenBank/DDBJ databases">
        <authorList>
            <person name="Harkins D.M."/>
            <person name="Durkin A.S."/>
            <person name="Brinkac L.M."/>
            <person name="Haft D.H."/>
            <person name="Selengut J.D."/>
            <person name="Sanka R."/>
            <person name="DePew J."/>
            <person name="Purushe J."/>
            <person name="Hartskeerl R.A."/>
            <person name="Ahmed A."/>
            <person name="van der Linden H."/>
            <person name="Goris M.G.A."/>
            <person name="Vinetz J.M."/>
            <person name="Sutton G.G."/>
            <person name="Nierman W.C."/>
            <person name="Fouts D.E."/>
        </authorList>
    </citation>
    <scope>NUCLEOTIDE SEQUENCE [LARGE SCALE GENOMIC DNA]</scope>
    <source>
        <strain evidence="1">5399</strain>
    </source>
</reference>
<dbReference type="AlphaFoldDB" id="T0GMT9"/>
<protein>
    <submittedName>
        <fullName evidence="1">Uncharacterized protein</fullName>
    </submittedName>
</protein>
<accession>T0GMT9</accession>
<gene>
    <name evidence="1" type="ORF">LEP1GSC050_1827</name>
</gene>
<organism evidence="1 2">
    <name type="scientific">Leptospira broomii serovar Hurstbridge str. 5399</name>
    <dbReference type="NCBI Taxonomy" id="1049789"/>
    <lineage>
        <taxon>Bacteria</taxon>
        <taxon>Pseudomonadati</taxon>
        <taxon>Spirochaetota</taxon>
        <taxon>Spirochaetia</taxon>
        <taxon>Leptospirales</taxon>
        <taxon>Leptospiraceae</taxon>
        <taxon>Leptospira</taxon>
    </lineage>
</organism>
<name>T0GMT9_9LEPT</name>
<dbReference type="STRING" id="1049789.LEP1GSC050_1827"/>
<dbReference type="EMBL" id="AHMO02000005">
    <property type="protein sequence ID" value="EQA46658.1"/>
    <property type="molecule type" value="Genomic_DNA"/>
</dbReference>
<evidence type="ECO:0000313" key="1">
    <source>
        <dbReference type="EMBL" id="EQA46658.1"/>
    </source>
</evidence>
<keyword evidence="2" id="KW-1185">Reference proteome</keyword>
<dbReference type="Proteomes" id="UP000015454">
    <property type="component" value="Unassembled WGS sequence"/>
</dbReference>
<proteinExistence type="predicted"/>
<sequence>MSKKNNFSIGPFVISHLNPLSVTREAIKIELNSERDLFLMDYAGDQYIITNEIGLLIIGKFDIEKALQKIRNTFVENAIIYENFLKEDEIYSGPKLEVTISVDLQNPVDLNIELDRNMFHS</sequence>